<dbReference type="EMBL" id="CP086239">
    <property type="protein sequence ID" value="WAG61980.1"/>
    <property type="molecule type" value="Genomic_DNA"/>
</dbReference>
<gene>
    <name evidence="2" type="ORF">LL038_06970</name>
</gene>
<name>A0AA47EKX9_9CLOT</name>
<organism evidence="2 3">
    <name type="scientific">Clostridium estertheticum</name>
    <dbReference type="NCBI Taxonomy" id="238834"/>
    <lineage>
        <taxon>Bacteria</taxon>
        <taxon>Bacillati</taxon>
        <taxon>Bacillota</taxon>
        <taxon>Clostridia</taxon>
        <taxon>Eubacteriales</taxon>
        <taxon>Clostridiaceae</taxon>
        <taxon>Clostridium</taxon>
    </lineage>
</organism>
<dbReference type="Proteomes" id="UP001164733">
    <property type="component" value="Chromosome"/>
</dbReference>
<protein>
    <submittedName>
        <fullName evidence="2">FMN-binding protein</fullName>
    </submittedName>
</protein>
<dbReference type="GO" id="GO:0016020">
    <property type="term" value="C:membrane"/>
    <property type="evidence" value="ECO:0007669"/>
    <property type="project" value="InterPro"/>
</dbReference>
<evidence type="ECO:0000259" key="1">
    <source>
        <dbReference type="SMART" id="SM00900"/>
    </source>
</evidence>
<feature type="domain" description="FMN-binding" evidence="1">
    <location>
        <begin position="63"/>
        <end position="132"/>
    </location>
</feature>
<reference evidence="2" key="1">
    <citation type="submission" date="2021-11" db="EMBL/GenBank/DDBJ databases">
        <title>Clostridia strains as spoilage organisms.</title>
        <authorList>
            <person name="Wambui J."/>
            <person name="Stevens M.J.A."/>
            <person name="Stephan R."/>
        </authorList>
    </citation>
    <scope>NUCLEOTIDE SEQUENCE</scope>
    <source>
        <strain evidence="2">CF009</strain>
    </source>
</reference>
<dbReference type="Pfam" id="PF04205">
    <property type="entry name" value="FMN_bind"/>
    <property type="match status" value="1"/>
</dbReference>
<proteinExistence type="predicted"/>
<dbReference type="InterPro" id="IPR007329">
    <property type="entry name" value="FMN-bd"/>
</dbReference>
<evidence type="ECO:0000313" key="2">
    <source>
        <dbReference type="EMBL" id="WAG61980.1"/>
    </source>
</evidence>
<evidence type="ECO:0000313" key="3">
    <source>
        <dbReference type="Proteomes" id="UP001164733"/>
    </source>
</evidence>
<dbReference type="RefSeq" id="WP_216121310.1">
    <property type="nucleotide sequence ID" value="NZ_CP086239.1"/>
</dbReference>
<dbReference type="AlphaFoldDB" id="A0AA47EKX9"/>
<dbReference type="GO" id="GO:0010181">
    <property type="term" value="F:FMN binding"/>
    <property type="evidence" value="ECO:0007669"/>
    <property type="project" value="InterPro"/>
</dbReference>
<sequence>MINVKKILIGVICVVVLAVSTYEGKYLISVQKYKQIVKGIKIDTVDLSEISDGKYTGSCDAIVIGAKVAVTVKNHKITSIVLLEHKTERGKPAEVIPARVVKTQSLQVDTITGATNSSKVILKSIENALNSGKI</sequence>
<accession>A0AA47EKX9</accession>
<dbReference type="SMART" id="SM00900">
    <property type="entry name" value="FMN_bind"/>
    <property type="match status" value="1"/>
</dbReference>